<dbReference type="PANTHER" id="PTHR42789:SF1">
    <property type="entry name" value="D-ISOMER SPECIFIC 2-HYDROXYACID DEHYDROGENASE FAMILY PROTEIN (AFU_ORTHOLOGUE AFUA_6G10090)"/>
    <property type="match status" value="1"/>
</dbReference>
<sequence length="310" mass="33191">MQIAILDDYQLSSQTMGLPEPHRLTRFTRPAPDRQTLIDRLLPFDALILIRERTRLDAELLAALPNLKVISQTGRVSGHIDLAACERLGITVLEGGGSPVAPAELTWALILAASKRLQPYHASLDRGEWQWGAGASLGRTLAGLTLGIWGFGKIGQRVARFGEALGMKVLVWGSDSSRQAAIAAGYSAAPDKGSLFARSDVLSLHLRLVEATRGCVTFDELAQMKPDGLLVNTSRAELIAPGALEAALRAGCPGAAALDVYEQEPLLDSPLFALPNVLCSPHLGYVTEQGMALYLQEALANLAAWLEANP</sequence>
<gene>
    <name evidence="7" type="ORF">G114_03257</name>
</gene>
<evidence type="ECO:0000256" key="4">
    <source>
        <dbReference type="RuleBase" id="RU003719"/>
    </source>
</evidence>
<dbReference type="CDD" id="cd12169">
    <property type="entry name" value="PGDH_like_1"/>
    <property type="match status" value="1"/>
</dbReference>
<dbReference type="Proteomes" id="UP000023775">
    <property type="component" value="Unassembled WGS sequence"/>
</dbReference>
<comment type="caution">
    <text evidence="7">The sequence shown here is derived from an EMBL/GenBank/DDBJ whole genome shotgun (WGS) entry which is preliminary data.</text>
</comment>
<organism evidence="7 8">
    <name type="scientific">Aeromonas diversa CDC 2478-85</name>
    <dbReference type="NCBI Taxonomy" id="1268237"/>
    <lineage>
        <taxon>Bacteria</taxon>
        <taxon>Pseudomonadati</taxon>
        <taxon>Pseudomonadota</taxon>
        <taxon>Gammaproteobacteria</taxon>
        <taxon>Aeromonadales</taxon>
        <taxon>Aeromonadaceae</taxon>
        <taxon>Aeromonas</taxon>
    </lineage>
</organism>
<evidence type="ECO:0000259" key="5">
    <source>
        <dbReference type="Pfam" id="PF00389"/>
    </source>
</evidence>
<reference evidence="7 8" key="1">
    <citation type="journal article" date="2013" name="Genome Announc.">
        <title>Draft Genome Sequence of the Aeromonas diversa Type Strain.</title>
        <authorList>
            <person name="Farfan M."/>
            <person name="Spataro N."/>
            <person name="Sanglas A."/>
            <person name="Albarral V."/>
            <person name="Loren J.G."/>
            <person name="Bosch E."/>
            <person name="Fuste M.C."/>
        </authorList>
    </citation>
    <scope>NUCLEOTIDE SEQUENCE [LARGE SCALE GENOMIC DNA]</scope>
    <source>
        <strain evidence="7 8">2478-85</strain>
    </source>
</reference>
<accession>N9U4L7</accession>
<keyword evidence="2 4" id="KW-0560">Oxidoreductase</keyword>
<keyword evidence="8" id="KW-1185">Reference proteome</keyword>
<dbReference type="GO" id="GO:0051287">
    <property type="term" value="F:NAD binding"/>
    <property type="evidence" value="ECO:0007669"/>
    <property type="project" value="InterPro"/>
</dbReference>
<evidence type="ECO:0000313" key="7">
    <source>
        <dbReference type="EMBL" id="ENY73330.1"/>
    </source>
</evidence>
<dbReference type="Pfam" id="PF02826">
    <property type="entry name" value="2-Hacid_dh_C"/>
    <property type="match status" value="1"/>
</dbReference>
<proteinExistence type="inferred from homology"/>
<dbReference type="Gene3D" id="3.40.50.720">
    <property type="entry name" value="NAD(P)-binding Rossmann-like Domain"/>
    <property type="match status" value="2"/>
</dbReference>
<dbReference type="Pfam" id="PF00389">
    <property type="entry name" value="2-Hacid_dh"/>
    <property type="match status" value="1"/>
</dbReference>
<protein>
    <submittedName>
        <fullName evidence="7">D-3-phosphoglycerate dehydrogenase</fullName>
    </submittedName>
</protein>
<dbReference type="PANTHER" id="PTHR42789">
    <property type="entry name" value="D-ISOMER SPECIFIC 2-HYDROXYACID DEHYDROGENASE FAMILY PROTEIN (AFU_ORTHOLOGUE AFUA_6G10090)"/>
    <property type="match status" value="1"/>
</dbReference>
<dbReference type="SUPFAM" id="SSF51735">
    <property type="entry name" value="NAD(P)-binding Rossmann-fold domains"/>
    <property type="match status" value="1"/>
</dbReference>
<evidence type="ECO:0000256" key="3">
    <source>
        <dbReference type="ARBA" id="ARBA00023027"/>
    </source>
</evidence>
<comment type="similarity">
    <text evidence="1 4">Belongs to the D-isomer specific 2-hydroxyacid dehydrogenase family.</text>
</comment>
<feature type="domain" description="D-isomer specific 2-hydroxyacid dehydrogenase catalytic" evidence="5">
    <location>
        <begin position="27"/>
        <end position="308"/>
    </location>
</feature>
<dbReference type="GO" id="GO:0016616">
    <property type="term" value="F:oxidoreductase activity, acting on the CH-OH group of donors, NAD or NADP as acceptor"/>
    <property type="evidence" value="ECO:0007669"/>
    <property type="project" value="InterPro"/>
</dbReference>
<dbReference type="InterPro" id="IPR006140">
    <property type="entry name" value="D-isomer_DH_NAD-bd"/>
</dbReference>
<dbReference type="InterPro" id="IPR050857">
    <property type="entry name" value="D-2-hydroxyacid_DH"/>
</dbReference>
<evidence type="ECO:0000259" key="6">
    <source>
        <dbReference type="Pfam" id="PF02826"/>
    </source>
</evidence>
<dbReference type="AlphaFoldDB" id="N9U4L7"/>
<evidence type="ECO:0000256" key="1">
    <source>
        <dbReference type="ARBA" id="ARBA00005854"/>
    </source>
</evidence>
<dbReference type="EMBL" id="APVG01000005">
    <property type="protein sequence ID" value="ENY73330.1"/>
    <property type="molecule type" value="Genomic_DNA"/>
</dbReference>
<dbReference type="OrthoDB" id="9805416at2"/>
<name>N9U4L7_9GAMM</name>
<feature type="domain" description="D-isomer specific 2-hydroxyacid dehydrogenase NAD-binding" evidence="6">
    <location>
        <begin position="108"/>
        <end position="284"/>
    </location>
</feature>
<dbReference type="InterPro" id="IPR036291">
    <property type="entry name" value="NAD(P)-bd_dom_sf"/>
</dbReference>
<dbReference type="SUPFAM" id="SSF52283">
    <property type="entry name" value="Formate/glycerate dehydrogenase catalytic domain-like"/>
    <property type="match status" value="1"/>
</dbReference>
<dbReference type="PATRIC" id="fig|1268237.3.peg.640"/>
<keyword evidence="3" id="KW-0520">NAD</keyword>
<evidence type="ECO:0000256" key="2">
    <source>
        <dbReference type="ARBA" id="ARBA00023002"/>
    </source>
</evidence>
<dbReference type="RefSeq" id="WP_005347864.1">
    <property type="nucleotide sequence ID" value="NZ_APVG01000005.1"/>
</dbReference>
<evidence type="ECO:0000313" key="8">
    <source>
        <dbReference type="Proteomes" id="UP000023775"/>
    </source>
</evidence>
<dbReference type="eggNOG" id="COG0111">
    <property type="taxonomic scope" value="Bacteria"/>
</dbReference>
<dbReference type="InterPro" id="IPR006139">
    <property type="entry name" value="D-isomer_2_OHA_DH_cat_dom"/>
</dbReference>